<dbReference type="AlphaFoldDB" id="A0AAW3AHI7"/>
<evidence type="ECO:0008006" key="4">
    <source>
        <dbReference type="Google" id="ProtNLM"/>
    </source>
</evidence>
<feature type="region of interest" description="Disordered" evidence="1">
    <location>
        <begin position="281"/>
        <end position="304"/>
    </location>
</feature>
<sequence length="465" mass="49310">MDTFQATLDELQRESKEKITQAQDTASAAVLQARVVPHRIAVAMAQRFTTDRVESCFPILCLLDATLVRTASASPSTSSEADQALAAVLTEFWTLAPVAFASIHGAGQPAWREKCQRFVRRWKQRRLVPEPLITELLMAMESGSVKTEAAEVPRATRVLSDAATAAVASSSSSSAVSAAVTTSGQPSLSTTITATGATTTTAVPPSASYPVSTMSFTVAQARAFRSTLQACLSALESLPPARAALYFELVRSQHFRAPSHTSFAFFEDLLKELRREVTMVSSSSSTNQAAGAGTKSGVDPASSGHAREALGKLLDQLHNSGGERATGLSAGGRATAAGVAGVGAHHSATTAVVRYVNSIFSDIYAKQPLGQRGTGFGTLQRKAGHGGPSGSSTGSAFYTSYYPKAEANAQRPFRIPPARQMQGGAVRLHFPRRQEWVSVQDMADISQYASRGITDRGLKRAREDV</sequence>
<evidence type="ECO:0000313" key="2">
    <source>
        <dbReference type="EMBL" id="KAL0505086.1"/>
    </source>
</evidence>
<dbReference type="EMBL" id="JBAMZK010000023">
    <property type="protein sequence ID" value="KAL0505086.1"/>
    <property type="molecule type" value="Genomic_DNA"/>
</dbReference>
<accession>A0AAW3AHI7</accession>
<dbReference type="Proteomes" id="UP001500131">
    <property type="component" value="Unassembled WGS sequence"/>
</dbReference>
<reference evidence="2 3" key="1">
    <citation type="submission" date="2024-02" db="EMBL/GenBank/DDBJ databases">
        <title>FIRST GENOME SEQUENCES OF Leishmania (Viannia) shawi, Leishmania (Viannia) lindenbergi AND Leishmania (Viannia) utingensis.</title>
        <authorList>
            <person name="Resadore F."/>
            <person name="Custodio M.G.F."/>
            <person name="Boite M.C."/>
            <person name="Cupolillo E."/>
            <person name="Ferreira G.E.M."/>
        </authorList>
    </citation>
    <scope>NUCLEOTIDE SEQUENCE [LARGE SCALE GENOMIC DNA]</scope>
    <source>
        <strain evidence="2 3">MHOM/BR/1966/M15733</strain>
    </source>
</reference>
<dbReference type="InterPro" id="IPR008942">
    <property type="entry name" value="ENTH_VHS"/>
</dbReference>
<proteinExistence type="predicted"/>
<dbReference type="Gene3D" id="1.25.40.90">
    <property type="match status" value="1"/>
</dbReference>
<evidence type="ECO:0000256" key="1">
    <source>
        <dbReference type="SAM" id="MobiDB-lite"/>
    </source>
</evidence>
<protein>
    <recommendedName>
        <fullName evidence="4">CID domain-containing protein</fullName>
    </recommendedName>
</protein>
<evidence type="ECO:0000313" key="3">
    <source>
        <dbReference type="Proteomes" id="UP001500131"/>
    </source>
</evidence>
<comment type="caution">
    <text evidence="2">The sequence shown here is derived from an EMBL/GenBank/DDBJ whole genome shotgun (WGS) entry which is preliminary data.</text>
</comment>
<keyword evidence="3" id="KW-1185">Reference proteome</keyword>
<name>A0AAW3AHI7_9TRYP</name>
<gene>
    <name evidence="2" type="ORF">Q4I31_003685</name>
</gene>
<organism evidence="2 3">
    <name type="scientific">Leishmania lindenbergi</name>
    <dbReference type="NCBI Taxonomy" id="651832"/>
    <lineage>
        <taxon>Eukaryota</taxon>
        <taxon>Discoba</taxon>
        <taxon>Euglenozoa</taxon>
        <taxon>Kinetoplastea</taxon>
        <taxon>Metakinetoplastina</taxon>
        <taxon>Trypanosomatida</taxon>
        <taxon>Trypanosomatidae</taxon>
        <taxon>Leishmaniinae</taxon>
        <taxon>Leishmania</taxon>
    </lineage>
</organism>